<dbReference type="GO" id="GO:0008312">
    <property type="term" value="F:7S RNA binding"/>
    <property type="evidence" value="ECO:0007669"/>
    <property type="project" value="UniProtKB-UniRule"/>
</dbReference>
<dbReference type="GO" id="GO:0006614">
    <property type="term" value="P:SRP-dependent cotranslational protein targeting to membrane"/>
    <property type="evidence" value="ECO:0007669"/>
    <property type="project" value="UniProtKB-UniRule"/>
</dbReference>
<name>A0AAV5R6I0_PICKL</name>
<dbReference type="GO" id="GO:0030942">
    <property type="term" value="F:endoplasmic reticulum signal peptide binding"/>
    <property type="evidence" value="ECO:0007669"/>
    <property type="project" value="UniProtKB-UniRule"/>
</dbReference>
<reference evidence="9 10" key="1">
    <citation type="journal article" date="2023" name="Elife">
        <title>Identification of key yeast species and microbe-microbe interactions impacting larval growth of Drosophila in the wild.</title>
        <authorList>
            <person name="Mure A."/>
            <person name="Sugiura Y."/>
            <person name="Maeda R."/>
            <person name="Honda K."/>
            <person name="Sakurai N."/>
            <person name="Takahashi Y."/>
            <person name="Watada M."/>
            <person name="Katoh T."/>
            <person name="Gotoh A."/>
            <person name="Gotoh Y."/>
            <person name="Taniguchi I."/>
            <person name="Nakamura K."/>
            <person name="Hayashi T."/>
            <person name="Katayama T."/>
            <person name="Uemura T."/>
            <person name="Hattori Y."/>
        </authorList>
    </citation>
    <scope>NUCLEOTIDE SEQUENCE [LARGE SCALE GENOMIC DNA]</scope>
    <source>
        <strain evidence="9 10">PK-24</strain>
    </source>
</reference>
<proteinExistence type="inferred from homology"/>
<keyword evidence="6 7" id="KW-0687">Ribonucleoprotein</keyword>
<sequence>MAILDNQEFFKQVTSLLTKNDGKSSIYITQKRYSYSLDDEIDGVEPFSDLNDKIKPIFHENKSTNKSYPILIRITDGNKDKSKKIKLSTIVEPVNLDSFWNEYTNILKSGLSGLKKKPKSKKKAKKASKKA</sequence>
<feature type="region of interest" description="Disordered" evidence="8">
    <location>
        <begin position="112"/>
        <end position="131"/>
    </location>
</feature>
<keyword evidence="3 7" id="KW-0963">Cytoplasm</keyword>
<evidence type="ECO:0000256" key="4">
    <source>
        <dbReference type="ARBA" id="ARBA00022884"/>
    </source>
</evidence>
<keyword evidence="5 7" id="KW-0733">Signal recognition particle</keyword>
<evidence type="ECO:0000256" key="3">
    <source>
        <dbReference type="ARBA" id="ARBA00022490"/>
    </source>
</evidence>
<evidence type="ECO:0000256" key="8">
    <source>
        <dbReference type="SAM" id="MobiDB-lite"/>
    </source>
</evidence>
<comment type="subcellular location">
    <subcellularLocation>
        <location evidence="1 7">Cytoplasm</location>
    </subcellularLocation>
</comment>
<evidence type="ECO:0000256" key="6">
    <source>
        <dbReference type="ARBA" id="ARBA00023274"/>
    </source>
</evidence>
<comment type="function">
    <text evidence="7">Component of the signal recognition particle (SRP) complex, a ribonucleoprotein complex that mediates the cotranslational targeting of secretory and membrane proteins to the endoplasmic reticulum (ER).</text>
</comment>
<dbReference type="SUPFAM" id="SSF54762">
    <property type="entry name" value="Signal recognition particle alu RNA binding heterodimer, SRP9/14"/>
    <property type="match status" value="1"/>
</dbReference>
<evidence type="ECO:0000256" key="2">
    <source>
        <dbReference type="ARBA" id="ARBA00010349"/>
    </source>
</evidence>
<evidence type="ECO:0000313" key="10">
    <source>
        <dbReference type="Proteomes" id="UP001378960"/>
    </source>
</evidence>
<dbReference type="AlphaFoldDB" id="A0AAV5R6I0"/>
<dbReference type="PANTHER" id="PTHR12013">
    <property type="entry name" value="SIGNAL RECOGNITION PARTICLE 14 KD PROTEIN"/>
    <property type="match status" value="1"/>
</dbReference>
<evidence type="ECO:0000313" key="9">
    <source>
        <dbReference type="EMBL" id="GMM47084.1"/>
    </source>
</evidence>
<dbReference type="EMBL" id="BTGB01000005">
    <property type="protein sequence ID" value="GMM47084.1"/>
    <property type="molecule type" value="Genomic_DNA"/>
</dbReference>
<dbReference type="Proteomes" id="UP001378960">
    <property type="component" value="Unassembled WGS sequence"/>
</dbReference>
<keyword evidence="10" id="KW-1185">Reference proteome</keyword>
<protein>
    <recommendedName>
        <fullName evidence="7">Signal recognition particle subunit SRP14</fullName>
    </recommendedName>
    <alternativeName>
        <fullName evidence="7">Signal recognition particle 14 kDa protein</fullName>
    </alternativeName>
</protein>
<feature type="compositionally biased region" description="Basic residues" evidence="8">
    <location>
        <begin position="114"/>
        <end position="131"/>
    </location>
</feature>
<dbReference type="Gene3D" id="3.30.720.10">
    <property type="entry name" value="Signal recognition particle alu RNA binding heterodimer, srp9/1"/>
    <property type="match status" value="1"/>
</dbReference>
<gene>
    <name evidence="9" type="ORF">DAPK24_036590</name>
</gene>
<evidence type="ECO:0000256" key="5">
    <source>
        <dbReference type="ARBA" id="ARBA00023135"/>
    </source>
</evidence>
<keyword evidence="4 7" id="KW-0694">RNA-binding</keyword>
<dbReference type="GO" id="GO:0005786">
    <property type="term" value="C:signal recognition particle, endoplasmic reticulum targeting"/>
    <property type="evidence" value="ECO:0007669"/>
    <property type="project" value="UniProtKB-UniRule"/>
</dbReference>
<dbReference type="InterPro" id="IPR003210">
    <property type="entry name" value="Signal_recog_particle_SRP14"/>
</dbReference>
<evidence type="ECO:0000256" key="1">
    <source>
        <dbReference type="ARBA" id="ARBA00004496"/>
    </source>
</evidence>
<dbReference type="InterPro" id="IPR009018">
    <property type="entry name" value="Signal_recog_particle_SRP9/14"/>
</dbReference>
<evidence type="ECO:0000256" key="7">
    <source>
        <dbReference type="RuleBase" id="RU368100"/>
    </source>
</evidence>
<accession>A0AAV5R6I0</accession>
<comment type="similarity">
    <text evidence="2 7">Belongs to the SRP14 family.</text>
</comment>
<dbReference type="Pfam" id="PF02290">
    <property type="entry name" value="SRP14"/>
    <property type="match status" value="1"/>
</dbReference>
<comment type="caution">
    <text evidence="9">The sequence shown here is derived from an EMBL/GenBank/DDBJ whole genome shotgun (WGS) entry which is preliminary data.</text>
</comment>
<organism evidence="9 10">
    <name type="scientific">Pichia kluyveri</name>
    <name type="common">Yeast</name>
    <dbReference type="NCBI Taxonomy" id="36015"/>
    <lineage>
        <taxon>Eukaryota</taxon>
        <taxon>Fungi</taxon>
        <taxon>Dikarya</taxon>
        <taxon>Ascomycota</taxon>
        <taxon>Saccharomycotina</taxon>
        <taxon>Pichiomycetes</taxon>
        <taxon>Pichiales</taxon>
        <taxon>Pichiaceae</taxon>
        <taxon>Pichia</taxon>
    </lineage>
</organism>
<comment type="subunit">
    <text evidence="7">Component of a fungal signal recognition particle (SRP) complex that consists of a 7SL RNA molecule (scR1) and at least six protein subunits: SRP72, SRP68, SRP54, SEC65, SRP21 and SRP14.</text>
</comment>